<proteinExistence type="predicted"/>
<gene>
    <name evidence="1" type="ORF">DFR40_0950</name>
</gene>
<dbReference type="Proteomes" id="UP000270626">
    <property type="component" value="Unassembled WGS sequence"/>
</dbReference>
<protein>
    <submittedName>
        <fullName evidence="1">Uncharacterized protein</fullName>
    </submittedName>
</protein>
<dbReference type="EMBL" id="RBXP01000011">
    <property type="protein sequence ID" value="RKT60803.1"/>
    <property type="molecule type" value="Genomic_DNA"/>
</dbReference>
<dbReference type="AlphaFoldDB" id="A0A495WJK8"/>
<keyword evidence="2" id="KW-1185">Reference proteome</keyword>
<evidence type="ECO:0000313" key="1">
    <source>
        <dbReference type="EMBL" id="RKT60803.1"/>
    </source>
</evidence>
<evidence type="ECO:0000313" key="2">
    <source>
        <dbReference type="Proteomes" id="UP000270626"/>
    </source>
</evidence>
<organism evidence="1 2">
    <name type="scientific">Azonexus fungiphilus</name>
    <dbReference type="NCBI Taxonomy" id="146940"/>
    <lineage>
        <taxon>Bacteria</taxon>
        <taxon>Pseudomonadati</taxon>
        <taxon>Pseudomonadota</taxon>
        <taxon>Betaproteobacteria</taxon>
        <taxon>Rhodocyclales</taxon>
        <taxon>Azonexaceae</taxon>
        <taxon>Azonexus</taxon>
    </lineage>
</organism>
<comment type="caution">
    <text evidence="1">The sequence shown here is derived from an EMBL/GenBank/DDBJ whole genome shotgun (WGS) entry which is preliminary data.</text>
</comment>
<name>A0A495WJK8_9RHOO</name>
<accession>A0A495WJK8</accession>
<reference evidence="1 2" key="1">
    <citation type="submission" date="2018-10" db="EMBL/GenBank/DDBJ databases">
        <title>Genomic Encyclopedia of Type Strains, Phase IV (KMG-IV): sequencing the most valuable type-strain genomes for metagenomic binning, comparative biology and taxonomic classification.</title>
        <authorList>
            <person name="Goeker M."/>
        </authorList>
    </citation>
    <scope>NUCLEOTIDE SEQUENCE [LARGE SCALE GENOMIC DNA]</scope>
    <source>
        <strain evidence="1 2">DSM 23841</strain>
    </source>
</reference>
<sequence>MAGGPACVQQCYTCEYYDGSKLIEMAHHVKADDYAKCENRSSNRCGDTIHYSTTCDQWVRWRKIQS</sequence>